<dbReference type="Gene3D" id="3.40.50.1110">
    <property type="entry name" value="SGNH hydrolase"/>
    <property type="match status" value="1"/>
</dbReference>
<dbReference type="Proteomes" id="UP001576780">
    <property type="component" value="Unassembled WGS sequence"/>
</dbReference>
<keyword evidence="3" id="KW-0378">Hydrolase</keyword>
<dbReference type="Pfam" id="PF13472">
    <property type="entry name" value="Lipase_GDSL_2"/>
    <property type="match status" value="1"/>
</dbReference>
<evidence type="ECO:0000259" key="2">
    <source>
        <dbReference type="Pfam" id="PF13472"/>
    </source>
</evidence>
<dbReference type="InterPro" id="IPR013830">
    <property type="entry name" value="SGNH_hydro"/>
</dbReference>
<dbReference type="CDD" id="cd00229">
    <property type="entry name" value="SGNH_hydrolase"/>
    <property type="match status" value="1"/>
</dbReference>
<feature type="domain" description="SGNH hydrolase-type esterase" evidence="2">
    <location>
        <begin position="86"/>
        <end position="307"/>
    </location>
</feature>
<organism evidence="3 4">
    <name type="scientific">Floridaenema evergladense BLCC-F167</name>
    <dbReference type="NCBI Taxonomy" id="3153639"/>
    <lineage>
        <taxon>Bacteria</taxon>
        <taxon>Bacillati</taxon>
        <taxon>Cyanobacteriota</taxon>
        <taxon>Cyanophyceae</taxon>
        <taxon>Oscillatoriophycideae</taxon>
        <taxon>Aerosakkonematales</taxon>
        <taxon>Aerosakkonemataceae</taxon>
        <taxon>Floridanema</taxon>
        <taxon>Floridanema evergladense</taxon>
    </lineage>
</organism>
<keyword evidence="4" id="KW-1185">Reference proteome</keyword>
<gene>
    <name evidence="3" type="ORF">ACE1CA_04665</name>
</gene>
<evidence type="ECO:0000313" key="3">
    <source>
        <dbReference type="EMBL" id="MFB2833805.1"/>
    </source>
</evidence>
<proteinExistence type="predicted"/>
<accession>A0ABV4WFF7</accession>
<dbReference type="EMBL" id="JBHFNT010000047">
    <property type="protein sequence ID" value="MFB2833805.1"/>
    <property type="molecule type" value="Genomic_DNA"/>
</dbReference>
<keyword evidence="1" id="KW-0812">Transmembrane</keyword>
<feature type="transmembrane region" description="Helical" evidence="1">
    <location>
        <begin position="7"/>
        <end position="28"/>
    </location>
</feature>
<evidence type="ECO:0000313" key="4">
    <source>
        <dbReference type="Proteomes" id="UP001576780"/>
    </source>
</evidence>
<evidence type="ECO:0000256" key="1">
    <source>
        <dbReference type="SAM" id="Phobius"/>
    </source>
</evidence>
<protein>
    <submittedName>
        <fullName evidence="3">SGNH/GDSL hydrolase family protein</fullName>
    </submittedName>
</protein>
<sequence length="344" mass="38118">MKIPAKYWIPGSVLAVFVGMEVILRVGFGLGNPVLVQADSFTGYRFQPNQNLFRLGKKVQYNQYSQRSEPITLKKPPEKLRILMTGDSVLNGGNPTDQSRTITELFKAKLSASGHPAEVLNASAGSWGIGNALGYLREFGTFNADAVILQIGIHDLTQPTSTSTIVGHHPAFPTHPPLLATQDAWNRYIWPQVAGKLGYSLPNGDFASSPRSLSPDQQFKQNMQHFKEIITLVRSKNIPVFVLFTPNRDDLLPKTNVPKYKPEFFRLLKFLQIPVIDTQTNWSTLSPATVATYFRDDVHLTVQGNQAVAQNLFGLLCLKRQLKACASSQLPSGSPSTLNQKLRS</sequence>
<keyword evidence="1" id="KW-1133">Transmembrane helix</keyword>
<dbReference type="InterPro" id="IPR036514">
    <property type="entry name" value="SGNH_hydro_sf"/>
</dbReference>
<reference evidence="3 4" key="1">
    <citation type="submission" date="2024-09" db="EMBL/GenBank/DDBJ databases">
        <title>Floridaenema gen nov. (Aerosakkonemataceae, Aerosakkonematales ord. nov., Cyanobacteria) from benthic tropical and subtropical fresh waters, with the description of four new species.</title>
        <authorList>
            <person name="Moretto J.A."/>
            <person name="Berthold D.E."/>
            <person name="Lefler F.W."/>
            <person name="Huang I.-S."/>
            <person name="Laughinghouse H. IV."/>
        </authorList>
    </citation>
    <scope>NUCLEOTIDE SEQUENCE [LARGE SCALE GENOMIC DNA]</scope>
    <source>
        <strain evidence="3 4">BLCC-F167</strain>
    </source>
</reference>
<keyword evidence="1" id="KW-0472">Membrane</keyword>
<dbReference type="RefSeq" id="WP_413276257.1">
    <property type="nucleotide sequence ID" value="NZ_JBHFNT010000047.1"/>
</dbReference>
<comment type="caution">
    <text evidence="3">The sequence shown here is derived from an EMBL/GenBank/DDBJ whole genome shotgun (WGS) entry which is preliminary data.</text>
</comment>
<dbReference type="GO" id="GO:0016787">
    <property type="term" value="F:hydrolase activity"/>
    <property type="evidence" value="ECO:0007669"/>
    <property type="project" value="UniProtKB-KW"/>
</dbReference>
<dbReference type="SUPFAM" id="SSF52266">
    <property type="entry name" value="SGNH hydrolase"/>
    <property type="match status" value="1"/>
</dbReference>
<name>A0ABV4WFF7_9CYAN</name>